<sequence>MTTSTRDQSIDALEAFAELPDWLSALMRPGRLEASLREHVPELRDGRLALVECRADRLRAKEASWLARCRVVVRPASGVDGALAEPVEVVLVGELHPPSRALPTAPQRGTTFGEPGHELVLPDLRVHLRTEEADPGLPSLGALSDPQASARIIERLLRGSGYPEATVASSSPRVVRYKPGSRCTIVYDVDYDPPADGLPDPVVAKTHQGDKGAVAHEAMTALWHTDLAHGEHVLLAEPLGYLAAERILLQGPVPEEQTLKALARQAFESLDPDLLETLRAQLRRTAVALAALHRSGARYTRSVRWGDELAETREVLDRLSQSVPGLRDAGEPMLTRLEAFDRATGADPTVSAHHDFRPAQVLLGGGRLGFIDFDGAAMAEPGLDLGRFRGKLRDIGVTALAASPDGYRPDLLEERLELLDGFCDLFLDEYRAHAPVTPGRVLLWETIDLLTALLHAWSKVRLLRVEPRLAILLHQLRTADLSALP</sequence>
<protein>
    <recommendedName>
        <fullName evidence="3">Aminoglycoside phosphotransferase domain-containing protein</fullName>
    </recommendedName>
</protein>
<keyword evidence="2" id="KW-1185">Reference proteome</keyword>
<dbReference type="Proteomes" id="UP001501285">
    <property type="component" value="Unassembled WGS sequence"/>
</dbReference>
<evidence type="ECO:0000313" key="2">
    <source>
        <dbReference type="Proteomes" id="UP001501285"/>
    </source>
</evidence>
<proteinExistence type="predicted"/>
<organism evidence="1 2">
    <name type="scientific">Terrabacter terrae</name>
    <dbReference type="NCBI Taxonomy" id="318434"/>
    <lineage>
        <taxon>Bacteria</taxon>
        <taxon>Bacillati</taxon>
        <taxon>Actinomycetota</taxon>
        <taxon>Actinomycetes</taxon>
        <taxon>Micrococcales</taxon>
        <taxon>Intrasporangiaceae</taxon>
        <taxon>Terrabacter</taxon>
    </lineage>
</organism>
<dbReference type="SUPFAM" id="SSF56112">
    <property type="entry name" value="Protein kinase-like (PK-like)"/>
    <property type="match status" value="1"/>
</dbReference>
<name>A0ABN2U9W0_9MICO</name>
<dbReference type="Gene3D" id="3.90.1200.10">
    <property type="match status" value="1"/>
</dbReference>
<dbReference type="EMBL" id="BAAANB010000021">
    <property type="protein sequence ID" value="GAA2031964.1"/>
    <property type="molecule type" value="Genomic_DNA"/>
</dbReference>
<accession>A0ABN2U9W0</accession>
<evidence type="ECO:0008006" key="3">
    <source>
        <dbReference type="Google" id="ProtNLM"/>
    </source>
</evidence>
<dbReference type="RefSeq" id="WP_343991282.1">
    <property type="nucleotide sequence ID" value="NZ_BAAANB010000021.1"/>
</dbReference>
<gene>
    <name evidence="1" type="ORF">GCM10009740_22430</name>
</gene>
<comment type="caution">
    <text evidence="1">The sequence shown here is derived from an EMBL/GenBank/DDBJ whole genome shotgun (WGS) entry which is preliminary data.</text>
</comment>
<evidence type="ECO:0000313" key="1">
    <source>
        <dbReference type="EMBL" id="GAA2031964.1"/>
    </source>
</evidence>
<reference evidence="1 2" key="1">
    <citation type="journal article" date="2019" name="Int. J. Syst. Evol. Microbiol.">
        <title>The Global Catalogue of Microorganisms (GCM) 10K type strain sequencing project: providing services to taxonomists for standard genome sequencing and annotation.</title>
        <authorList>
            <consortium name="The Broad Institute Genomics Platform"/>
            <consortium name="The Broad Institute Genome Sequencing Center for Infectious Disease"/>
            <person name="Wu L."/>
            <person name="Ma J."/>
        </authorList>
    </citation>
    <scope>NUCLEOTIDE SEQUENCE [LARGE SCALE GENOMIC DNA]</scope>
    <source>
        <strain evidence="1 2">JCM 14283</strain>
    </source>
</reference>
<dbReference type="InterPro" id="IPR011009">
    <property type="entry name" value="Kinase-like_dom_sf"/>
</dbReference>